<evidence type="ECO:0000256" key="1">
    <source>
        <dbReference type="SAM" id="MobiDB-lite"/>
    </source>
</evidence>
<accession>A0A1C7PBY7</accession>
<reference evidence="5" key="1">
    <citation type="submission" date="2016-09" db="EMBL/GenBank/DDBJ databases">
        <authorList>
            <person name="Koehorst J."/>
        </authorList>
    </citation>
    <scope>NUCLEOTIDE SEQUENCE [LARGE SCALE GENOMIC DNA]</scope>
</reference>
<feature type="domain" description="Sulfatase N-terminal" evidence="3">
    <location>
        <begin position="282"/>
        <end position="572"/>
    </location>
</feature>
<feature type="transmembrane region" description="Helical" evidence="2">
    <location>
        <begin position="202"/>
        <end position="222"/>
    </location>
</feature>
<dbReference type="InterPro" id="IPR017850">
    <property type="entry name" value="Alkaline_phosphatase_core_sf"/>
</dbReference>
<dbReference type="GO" id="GO:0005886">
    <property type="term" value="C:plasma membrane"/>
    <property type="evidence" value="ECO:0007669"/>
    <property type="project" value="UniProtKB-SubCell"/>
</dbReference>
<protein>
    <submittedName>
        <fullName evidence="4">Sulfatase</fullName>
    </submittedName>
</protein>
<dbReference type="EMBL" id="LT629973">
    <property type="protein sequence ID" value="SEH95316.1"/>
    <property type="molecule type" value="Genomic_DNA"/>
</dbReference>
<dbReference type="SUPFAM" id="SSF53649">
    <property type="entry name" value="Alkaline phosphatase-like"/>
    <property type="match status" value="1"/>
</dbReference>
<feature type="transmembrane region" description="Helical" evidence="2">
    <location>
        <begin position="164"/>
        <end position="190"/>
    </location>
</feature>
<feature type="transmembrane region" description="Helical" evidence="2">
    <location>
        <begin position="42"/>
        <end position="64"/>
    </location>
</feature>
<feature type="transmembrane region" description="Helical" evidence="2">
    <location>
        <begin position="76"/>
        <end position="95"/>
    </location>
</feature>
<keyword evidence="5" id="KW-1185">Reference proteome</keyword>
<dbReference type="InterPro" id="IPR000917">
    <property type="entry name" value="Sulfatase_N"/>
</dbReference>
<dbReference type="STRING" id="1679444.PYTT_2030"/>
<gene>
    <name evidence="4" type="ORF">PYTT_2030</name>
</gene>
<dbReference type="RefSeq" id="WP_067775683.1">
    <property type="nucleotide sequence ID" value="NZ_LIGX01000023.1"/>
</dbReference>
<feature type="region of interest" description="Disordered" evidence="1">
    <location>
        <begin position="587"/>
        <end position="625"/>
    </location>
</feature>
<evidence type="ECO:0000256" key="2">
    <source>
        <dbReference type="SAM" id="Phobius"/>
    </source>
</evidence>
<dbReference type="Proteomes" id="UP000176204">
    <property type="component" value="Chromosome I"/>
</dbReference>
<dbReference type="PANTHER" id="PTHR30443:SF2">
    <property type="entry name" value="PHOSPHOETHANOLAMINE TRANSFERASE EPTC"/>
    <property type="match status" value="1"/>
</dbReference>
<keyword evidence="2" id="KW-1133">Transmembrane helix</keyword>
<organism evidence="4 5">
    <name type="scientific">Akkermansia glycaniphila</name>
    <dbReference type="NCBI Taxonomy" id="1679444"/>
    <lineage>
        <taxon>Bacteria</taxon>
        <taxon>Pseudomonadati</taxon>
        <taxon>Verrucomicrobiota</taxon>
        <taxon>Verrucomicrobiia</taxon>
        <taxon>Verrucomicrobiales</taxon>
        <taxon>Akkermansiaceae</taxon>
        <taxon>Akkermansia</taxon>
    </lineage>
</organism>
<dbReference type="PANTHER" id="PTHR30443">
    <property type="entry name" value="INNER MEMBRANE PROTEIN"/>
    <property type="match status" value="1"/>
</dbReference>
<evidence type="ECO:0000259" key="3">
    <source>
        <dbReference type="Pfam" id="PF00884"/>
    </source>
</evidence>
<keyword evidence="2" id="KW-0812">Transmembrane</keyword>
<dbReference type="AlphaFoldDB" id="A0A1C7PBY7"/>
<proteinExistence type="predicted"/>
<dbReference type="GO" id="GO:0009244">
    <property type="term" value="P:lipopolysaccharide core region biosynthetic process"/>
    <property type="evidence" value="ECO:0007669"/>
    <property type="project" value="TreeGrafter"/>
</dbReference>
<sequence>MFSLHSIKRHLFSARCPLILLLIFAAISIAFGAKHLFTPFDAIHISAYAFMALLAGAWFTLKTLRKDTSFLSSRSILILLGLSFVLNIVYNLYLWTDPWKLPLILATTLGMLAATWALMRSWALIVWAPFFLLELMQTCMYIQYGTTINSLVVAATLEASPEEISAYSGWGNILSFTGLLIVTAAVCYGLHRCMRTFPKMQLLRTGLASLGIMALWGLSIPMERQSQDYYWPGSEFYNLANAYIEAVETNEDTINQVKSLPDPTEQPSRCDTILPNQGIILVVHIGESVRADRLSLNGYHRITTPYLNTAPGLINFPRTISVAPDTCQAQISILTNGRRGLRDTDPCMQPTTGSILNIIAKHNFDIYSFFGNKVAQKLKYDRVVRLLTQVSKQSYNSPAYPMSGLPDIKRTIDENGSNNLVLFINNEGTHTPFCYFDEQHAPFQPAFTSFENPEANAEGINNAYDNTVYYLDDYIRQIVGYMGNRPFVYLYISDHGEFLGHDGIWGRGGLGNSTLRYHDTTGCIVPFFLITSPSFEKLHPHYAKALDGLRSNTEKTIGQEHIFHTLLGLFGIATPYYDPTLDLTRPNASPYTGDMPECLKKQQNTASTEPKERQQAAIGTPKPHA</sequence>
<dbReference type="KEGG" id="agl:PYTT_2030"/>
<name>A0A1C7PBY7_9BACT</name>
<dbReference type="InterPro" id="IPR040423">
    <property type="entry name" value="PEA_transferase"/>
</dbReference>
<evidence type="ECO:0000313" key="4">
    <source>
        <dbReference type="EMBL" id="SEH95316.1"/>
    </source>
</evidence>
<dbReference type="Gene3D" id="3.40.720.10">
    <property type="entry name" value="Alkaline Phosphatase, subunit A"/>
    <property type="match status" value="1"/>
</dbReference>
<dbReference type="GO" id="GO:0016776">
    <property type="term" value="F:phosphotransferase activity, phosphate group as acceptor"/>
    <property type="evidence" value="ECO:0007669"/>
    <property type="project" value="TreeGrafter"/>
</dbReference>
<dbReference type="Pfam" id="PF00884">
    <property type="entry name" value="Sulfatase"/>
    <property type="match status" value="1"/>
</dbReference>
<evidence type="ECO:0000313" key="5">
    <source>
        <dbReference type="Proteomes" id="UP000176204"/>
    </source>
</evidence>
<keyword evidence="2" id="KW-0472">Membrane</keyword>